<gene>
    <name evidence="1" type="ORF">B4119_0551</name>
</gene>
<sequence length="75" mass="9154">MDADTFGFRWNAYVRKQYKEAIELAKRHQKEKKKEIIVSVEQGQERNEETVENKLIWRDVIVFYNPTDRMHSIIR</sequence>
<dbReference type="EMBL" id="LQYS01000028">
    <property type="protein sequence ID" value="KYD16845.1"/>
    <property type="molecule type" value="Genomic_DNA"/>
</dbReference>
<organism evidence="1 2">
    <name type="scientific">Saccharococcus caldoxylosilyticus</name>
    <dbReference type="NCBI Taxonomy" id="81408"/>
    <lineage>
        <taxon>Bacteria</taxon>
        <taxon>Bacillati</taxon>
        <taxon>Bacillota</taxon>
        <taxon>Bacilli</taxon>
        <taxon>Bacillales</taxon>
        <taxon>Anoxybacillaceae</taxon>
        <taxon>Saccharococcus</taxon>
    </lineage>
</organism>
<proteinExistence type="predicted"/>
<accession>A0A150LX57</accession>
<dbReference type="AlphaFoldDB" id="A0A150LX57"/>
<dbReference type="PATRIC" id="fig|81408.3.peg.2822"/>
<name>A0A150LX57_9BACL</name>
<dbReference type="Proteomes" id="UP000075455">
    <property type="component" value="Unassembled WGS sequence"/>
</dbReference>
<protein>
    <submittedName>
        <fullName evidence="1">Uncharacterized protein</fullName>
    </submittedName>
</protein>
<reference evidence="1 2" key="1">
    <citation type="submission" date="2016-01" db="EMBL/GenBank/DDBJ databases">
        <title>Draft Genome Sequences of Seven Thermophilic Sporeformers Isolated from Foods.</title>
        <authorList>
            <person name="Berendsen E.M."/>
            <person name="Wells-Bennik M.H."/>
            <person name="Krawcyk A.O."/>
            <person name="De Jong A."/>
            <person name="Holsappel S."/>
            <person name="Eijlander R.T."/>
            <person name="Kuipers O.P."/>
        </authorList>
    </citation>
    <scope>NUCLEOTIDE SEQUENCE [LARGE SCALE GENOMIC DNA]</scope>
    <source>
        <strain evidence="1 2">B4119</strain>
    </source>
</reference>
<dbReference type="PANTHER" id="PTHR41302">
    <property type="entry name" value="PRESPORE-SPECIFIC TRANSCRIPTIONAL REGULATOR RSFA-RELATED"/>
    <property type="match status" value="1"/>
</dbReference>
<dbReference type="PANTHER" id="PTHR41302:SF2">
    <property type="entry name" value="PRESPORE SPECIFIC TRANSCRIPTIONAL ACTIVATOR RSFA"/>
    <property type="match status" value="1"/>
</dbReference>
<evidence type="ECO:0000313" key="2">
    <source>
        <dbReference type="Proteomes" id="UP000075455"/>
    </source>
</evidence>
<comment type="caution">
    <text evidence="1">The sequence shown here is derived from an EMBL/GenBank/DDBJ whole genome shotgun (WGS) entry which is preliminary data.</text>
</comment>
<evidence type="ECO:0000313" key="1">
    <source>
        <dbReference type="EMBL" id="KYD16845.1"/>
    </source>
</evidence>
<dbReference type="STRING" id="81408.B4119_0551"/>
<dbReference type="InterPro" id="IPR014243">
    <property type="entry name" value="RsfA-like"/>
</dbReference>